<dbReference type="InterPro" id="IPR027417">
    <property type="entry name" value="P-loop_NTPase"/>
</dbReference>
<evidence type="ECO:0000313" key="13">
    <source>
        <dbReference type="Proteomes" id="UP000319014"/>
    </source>
</evidence>
<proteinExistence type="inferred from homology"/>
<evidence type="ECO:0000256" key="8">
    <source>
        <dbReference type="ARBA" id="ARBA00023004"/>
    </source>
</evidence>
<dbReference type="SMART" id="SM00382">
    <property type="entry name" value="AAA"/>
    <property type="match status" value="1"/>
</dbReference>
<evidence type="ECO:0000256" key="4">
    <source>
        <dbReference type="ARBA" id="ARBA00022475"/>
    </source>
</evidence>
<evidence type="ECO:0000256" key="7">
    <source>
        <dbReference type="ARBA" id="ARBA00022840"/>
    </source>
</evidence>
<dbReference type="Proteomes" id="UP000319014">
    <property type="component" value="Unassembled WGS sequence"/>
</dbReference>
<dbReference type="Pfam" id="PF00005">
    <property type="entry name" value="ABC_tran"/>
    <property type="match status" value="1"/>
</dbReference>
<organism evidence="12 13">
    <name type="scientific">Paracoccus laeviglucosivorans</name>
    <dbReference type="NCBI Taxonomy" id="1197861"/>
    <lineage>
        <taxon>Bacteria</taxon>
        <taxon>Pseudomonadati</taxon>
        <taxon>Pseudomonadota</taxon>
        <taxon>Alphaproteobacteria</taxon>
        <taxon>Rhodobacterales</taxon>
        <taxon>Paracoccaceae</taxon>
        <taxon>Paracoccus</taxon>
    </lineage>
</organism>
<dbReference type="CDD" id="cd03214">
    <property type="entry name" value="ABC_Iron-Siderophores_B12_Hemin"/>
    <property type="match status" value="1"/>
</dbReference>
<dbReference type="InterPro" id="IPR003439">
    <property type="entry name" value="ABC_transporter-like_ATP-bd"/>
</dbReference>
<keyword evidence="13" id="KW-1185">Reference proteome</keyword>
<evidence type="ECO:0000256" key="1">
    <source>
        <dbReference type="ARBA" id="ARBA00004202"/>
    </source>
</evidence>
<keyword evidence="10" id="KW-0472">Membrane</keyword>
<dbReference type="SUPFAM" id="SSF52540">
    <property type="entry name" value="P-loop containing nucleoside triphosphate hydrolases"/>
    <property type="match status" value="1"/>
</dbReference>
<accession>A0A521ET80</accession>
<evidence type="ECO:0000259" key="11">
    <source>
        <dbReference type="PROSITE" id="PS50893"/>
    </source>
</evidence>
<dbReference type="GO" id="GO:0005886">
    <property type="term" value="C:plasma membrane"/>
    <property type="evidence" value="ECO:0007669"/>
    <property type="project" value="UniProtKB-SubCell"/>
</dbReference>
<dbReference type="RefSeq" id="WP_142664029.1">
    <property type="nucleotide sequence ID" value="NZ_FXTK01000015.1"/>
</dbReference>
<keyword evidence="8" id="KW-0408">Iron</keyword>
<dbReference type="InterPro" id="IPR051535">
    <property type="entry name" value="Siderophore_ABC-ATPase"/>
</dbReference>
<dbReference type="InterPro" id="IPR003593">
    <property type="entry name" value="AAA+_ATPase"/>
</dbReference>
<dbReference type="FunFam" id="3.40.50.300:FF:000134">
    <property type="entry name" value="Iron-enterobactin ABC transporter ATP-binding protein"/>
    <property type="match status" value="1"/>
</dbReference>
<sequence length="259" mass="28015">MTASIIFEAVDFGFRDRAVLHGLSFQAYPGEFLAIVGPNGCGKSTTLKLMAGLHQPVAGRILIDGADLHGIGRKALSRQVALLTQASLAPPNMTVGDLVAMGRFAHQTLLGRRTAVDAAQIARAMQRMEVEELRDRRIGELSGGQLQRCRMAMALAQDAPILLLDEPTTYLDLRYQFGILEAARAEARAGRTVVAVLHDFTHASLYADRVAVMDDGRLARLGPPADVLTEELVEKVFDVRTRAVVAHGAVFHIPDGALK</sequence>
<evidence type="ECO:0000313" key="12">
    <source>
        <dbReference type="EMBL" id="SMO87117.1"/>
    </source>
</evidence>
<keyword evidence="9" id="KW-0406">Ion transport</keyword>
<dbReference type="Gene3D" id="3.40.50.300">
    <property type="entry name" value="P-loop containing nucleotide triphosphate hydrolases"/>
    <property type="match status" value="1"/>
</dbReference>
<keyword evidence="6" id="KW-0547">Nucleotide-binding</keyword>
<keyword evidence="7 12" id="KW-0067">ATP-binding</keyword>
<comment type="subcellular location">
    <subcellularLocation>
        <location evidence="1">Cell membrane</location>
        <topology evidence="1">Peripheral membrane protein</topology>
    </subcellularLocation>
</comment>
<dbReference type="PANTHER" id="PTHR42771">
    <property type="entry name" value="IRON(3+)-HYDROXAMATE IMPORT ATP-BINDING PROTEIN FHUC"/>
    <property type="match status" value="1"/>
</dbReference>
<dbReference type="GO" id="GO:0005524">
    <property type="term" value="F:ATP binding"/>
    <property type="evidence" value="ECO:0007669"/>
    <property type="project" value="UniProtKB-KW"/>
</dbReference>
<keyword evidence="3" id="KW-0813">Transport</keyword>
<protein>
    <submittedName>
        <fullName evidence="12">Iron complex transport system ATP-binding protein</fullName>
    </submittedName>
</protein>
<feature type="domain" description="ABC transporter" evidence="11">
    <location>
        <begin position="5"/>
        <end position="240"/>
    </location>
</feature>
<keyword evidence="4" id="KW-1003">Cell membrane</keyword>
<evidence type="ECO:0000256" key="6">
    <source>
        <dbReference type="ARBA" id="ARBA00022741"/>
    </source>
</evidence>
<dbReference type="GO" id="GO:0016887">
    <property type="term" value="F:ATP hydrolysis activity"/>
    <property type="evidence" value="ECO:0007669"/>
    <property type="project" value="InterPro"/>
</dbReference>
<dbReference type="PROSITE" id="PS50893">
    <property type="entry name" value="ABC_TRANSPORTER_2"/>
    <property type="match status" value="1"/>
</dbReference>
<comment type="similarity">
    <text evidence="2">Belongs to the ABC transporter superfamily.</text>
</comment>
<dbReference type="EMBL" id="FXTK01000015">
    <property type="protein sequence ID" value="SMO87117.1"/>
    <property type="molecule type" value="Genomic_DNA"/>
</dbReference>
<dbReference type="GO" id="GO:0006826">
    <property type="term" value="P:iron ion transport"/>
    <property type="evidence" value="ECO:0007669"/>
    <property type="project" value="UniProtKB-KW"/>
</dbReference>
<keyword evidence="5" id="KW-0410">Iron transport</keyword>
<dbReference type="OrthoDB" id="9805601at2"/>
<name>A0A521ET80_9RHOB</name>
<gene>
    <name evidence="12" type="ORF">SAMN06265221_11564</name>
</gene>
<dbReference type="PANTHER" id="PTHR42771:SF2">
    <property type="entry name" value="IRON(3+)-HYDROXAMATE IMPORT ATP-BINDING PROTEIN FHUC"/>
    <property type="match status" value="1"/>
</dbReference>
<evidence type="ECO:0000256" key="3">
    <source>
        <dbReference type="ARBA" id="ARBA00022448"/>
    </source>
</evidence>
<evidence type="ECO:0000256" key="9">
    <source>
        <dbReference type="ARBA" id="ARBA00023065"/>
    </source>
</evidence>
<dbReference type="AlphaFoldDB" id="A0A521ET80"/>
<evidence type="ECO:0000256" key="2">
    <source>
        <dbReference type="ARBA" id="ARBA00005417"/>
    </source>
</evidence>
<reference evidence="12 13" key="1">
    <citation type="submission" date="2017-05" db="EMBL/GenBank/DDBJ databases">
        <authorList>
            <person name="Varghese N."/>
            <person name="Submissions S."/>
        </authorList>
    </citation>
    <scope>NUCLEOTIDE SEQUENCE [LARGE SCALE GENOMIC DNA]</scope>
    <source>
        <strain evidence="12 13">DSM 100094</strain>
    </source>
</reference>
<evidence type="ECO:0000256" key="10">
    <source>
        <dbReference type="ARBA" id="ARBA00023136"/>
    </source>
</evidence>
<evidence type="ECO:0000256" key="5">
    <source>
        <dbReference type="ARBA" id="ARBA00022496"/>
    </source>
</evidence>